<feature type="disulfide bond" evidence="2">
    <location>
        <begin position="891"/>
        <end position="901"/>
    </location>
</feature>
<sequence>MMALIYLSIGLLQAVYQLCSAAAIDIRLVGGSSQYSGRVEILFDNKWGTVCGDSFSDTDAVVVAGARVIANHASYPTPPAQIWIDDVRCTGSEQSIADCSHRMPWGSHNCNHDDDVGVVCSSTAAINIRLVGGSSQYSGRVEILINEKWGTVCGQSFSDKNAVVVAGARVIANHTSYPTPPAQIWLDDVRCAGSEQSIADCSHRMPWGSHNCNHDDDVGVVCSSTAAINIRLVGGSSQYSGPAAINIRLVGGTSQYSGRVEILINEKWGTVCGQSFSDKNAVVVAGARVIANHTSYPTPPAQIWLDAVRCAGSEQSIADCSHGMPWGSHNCNHDDDVGVVCSSTAAINIRLVGGTSQYSGRVEILINEKWGTVCGQSFSDKNAVVSIADCSHRMPWGSHNCNHDDDVVVVCSSTAAINIRLVGGTSQYSGRVEILINEKWGTVCGQSFSDKNAVVVAGARVIANHTSYPTPPAQIWLDAVRCAGSEQSIADCSHRMPWGSHNCNHDDDVGVVCSSTAAINIRLVGGTSQYSGRVEILINEKWGTVCGQIFSDKNAVVVAGARVIANHTSYPTPPAQIWLDAVRCAGSEQSIADCSHRMPWGSHNCNHDDDVGVVCSSTAAINIRLVGGTSQYSGRVEILINGKWGTVCGQFFSDKNAVVVAGARVIANHTSYPTPPAQIWLDAVRCAGSEQSIADCSHRMPWGSHNCNHDDDVGVVCSSTAAINIRLVGGTSQYSGRVEILINEKWGTVCGQSFSDKNAVVVAGARAYTNLASYPNAPAQIWLDDVRCTGSEQSIADCSHRMPWGSHNCNHDDDVGVICSSSRPIRLVPFDGVAYEGQFQFLDGNEWLSITNRTSKVTAKTICELLGFGYVGSYFGQENLLPGAEYFSIDCNGSETDISQCKWTRENNDEEYGTLGLSCSVPADEPIINEGVDIYLVVIPTAISCFIVLCLLVGGLVYCKRTGTLDRPNLQNETQYGRYSAVPVSITKDDCKDTDEANATIDRNNALEIPMQTFHDQHQDKKGNGEERNDSDIRIVANHNHDGAEGSE</sequence>
<name>A0ABY7G9M0_MYAAR</name>
<evidence type="ECO:0000256" key="5">
    <source>
        <dbReference type="SAM" id="SignalP"/>
    </source>
</evidence>
<keyword evidence="4" id="KW-1133">Transmembrane helix</keyword>
<comment type="caution">
    <text evidence="2">Lacks conserved residue(s) required for the propagation of feature annotation.</text>
</comment>
<dbReference type="InterPro" id="IPR036772">
    <property type="entry name" value="SRCR-like_dom_sf"/>
</dbReference>
<keyword evidence="4" id="KW-0472">Membrane</keyword>
<evidence type="ECO:0000313" key="7">
    <source>
        <dbReference type="EMBL" id="WAR30239.1"/>
    </source>
</evidence>
<feature type="disulfide bond" evidence="2">
    <location>
        <begin position="310"/>
        <end position="320"/>
    </location>
</feature>
<feature type="disulfide bond" evidence="2">
    <location>
        <begin position="584"/>
        <end position="594"/>
    </location>
</feature>
<dbReference type="PANTHER" id="PTHR48071:SF22">
    <property type="entry name" value="DELETED IN MALIGNANT BRAIN TUMORS 1 PROTEIN-LIKE"/>
    <property type="match status" value="1"/>
</dbReference>
<accession>A0ABY7G9M0</accession>
<feature type="disulfide bond" evidence="2">
    <location>
        <begin position="89"/>
        <end position="99"/>
    </location>
</feature>
<feature type="domain" description="SRCR" evidence="6">
    <location>
        <begin position="26"/>
        <end position="121"/>
    </location>
</feature>
<keyword evidence="8" id="KW-1185">Reference proteome</keyword>
<feature type="chain" id="PRO_5046133371" evidence="5">
    <location>
        <begin position="22"/>
        <end position="1048"/>
    </location>
</feature>
<feature type="domain" description="SRCR" evidence="6">
    <location>
        <begin position="349"/>
        <end position="385"/>
    </location>
</feature>
<feature type="disulfide bond" evidence="2">
    <location>
        <begin position="686"/>
        <end position="696"/>
    </location>
</feature>
<dbReference type="PRINTS" id="PR00258">
    <property type="entry name" value="SPERACTRCPTR"/>
</dbReference>
<keyword evidence="1 2" id="KW-1015">Disulfide bond</keyword>
<feature type="domain" description="SRCR" evidence="6">
    <location>
        <begin position="623"/>
        <end position="718"/>
    </location>
</feature>
<feature type="domain" description="SRCR" evidence="6">
    <location>
        <begin position="825"/>
        <end position="920"/>
    </location>
</feature>
<keyword evidence="5" id="KW-0732">Signal</keyword>
<dbReference type="PROSITE" id="PS50287">
    <property type="entry name" value="SRCR_2"/>
    <property type="match status" value="10"/>
</dbReference>
<organism evidence="7 8">
    <name type="scientific">Mya arenaria</name>
    <name type="common">Soft-shell clam</name>
    <dbReference type="NCBI Taxonomy" id="6604"/>
    <lineage>
        <taxon>Eukaryota</taxon>
        <taxon>Metazoa</taxon>
        <taxon>Spiralia</taxon>
        <taxon>Lophotrochozoa</taxon>
        <taxon>Mollusca</taxon>
        <taxon>Bivalvia</taxon>
        <taxon>Autobranchia</taxon>
        <taxon>Heteroconchia</taxon>
        <taxon>Euheterodonta</taxon>
        <taxon>Imparidentia</taxon>
        <taxon>Neoheterodontei</taxon>
        <taxon>Myida</taxon>
        <taxon>Myoidea</taxon>
        <taxon>Myidae</taxon>
        <taxon>Mya</taxon>
    </lineage>
</organism>
<dbReference type="PANTHER" id="PTHR48071">
    <property type="entry name" value="SRCR DOMAIN-CONTAINING PROTEIN"/>
    <property type="match status" value="1"/>
</dbReference>
<dbReference type="EMBL" id="CP111028">
    <property type="protein sequence ID" value="WAR30239.1"/>
    <property type="molecule type" value="Genomic_DNA"/>
</dbReference>
<keyword evidence="4" id="KW-0812">Transmembrane</keyword>
<feature type="domain" description="SRCR" evidence="6">
    <location>
        <begin position="725"/>
        <end position="820"/>
    </location>
</feature>
<reference evidence="7" key="1">
    <citation type="submission" date="2022-11" db="EMBL/GenBank/DDBJ databases">
        <title>Centuries of genome instability and evolution in soft-shell clam transmissible cancer (bioRxiv).</title>
        <authorList>
            <person name="Hart S.F.M."/>
            <person name="Yonemitsu M.A."/>
            <person name="Giersch R.M."/>
            <person name="Beal B.F."/>
            <person name="Arriagada G."/>
            <person name="Davis B.W."/>
            <person name="Ostrander E.A."/>
            <person name="Goff S.P."/>
            <person name="Metzger M.J."/>
        </authorList>
    </citation>
    <scope>NUCLEOTIDE SEQUENCE</scope>
    <source>
        <strain evidence="7">MELC-2E11</strain>
        <tissue evidence="7">Siphon/mantle</tissue>
    </source>
</reference>
<feature type="domain" description="SRCR" evidence="6">
    <location>
        <begin position="521"/>
        <end position="616"/>
    </location>
</feature>
<feature type="disulfide bond" evidence="2">
    <location>
        <begin position="191"/>
        <end position="201"/>
    </location>
</feature>
<dbReference type="SUPFAM" id="SSF56487">
    <property type="entry name" value="SRCR-like"/>
    <property type="match status" value="9"/>
</dbReference>
<feature type="transmembrane region" description="Helical" evidence="4">
    <location>
        <begin position="934"/>
        <end position="959"/>
    </location>
</feature>
<feature type="domain" description="SRCR" evidence="6">
    <location>
        <begin position="247"/>
        <end position="342"/>
    </location>
</feature>
<evidence type="ECO:0000313" key="8">
    <source>
        <dbReference type="Proteomes" id="UP001164746"/>
    </source>
</evidence>
<feature type="signal peptide" evidence="5">
    <location>
        <begin position="1"/>
        <end position="21"/>
    </location>
</feature>
<feature type="disulfide bond" evidence="2">
    <location>
        <begin position="482"/>
        <end position="492"/>
    </location>
</feature>
<gene>
    <name evidence="7" type="ORF">MAR_032781</name>
</gene>
<dbReference type="Proteomes" id="UP001164746">
    <property type="component" value="Chromosome 17"/>
</dbReference>
<feature type="domain" description="SRCR" evidence="6">
    <location>
        <begin position="128"/>
        <end position="223"/>
    </location>
</feature>
<feature type="region of interest" description="Disordered" evidence="3">
    <location>
        <begin position="1005"/>
        <end position="1048"/>
    </location>
</feature>
<evidence type="ECO:0000256" key="1">
    <source>
        <dbReference type="ARBA" id="ARBA00023157"/>
    </source>
</evidence>
<evidence type="ECO:0000256" key="2">
    <source>
        <dbReference type="PROSITE-ProRule" id="PRU00196"/>
    </source>
</evidence>
<evidence type="ECO:0000259" key="6">
    <source>
        <dbReference type="PROSITE" id="PS50287"/>
    </source>
</evidence>
<feature type="compositionally biased region" description="Basic and acidic residues" evidence="3">
    <location>
        <begin position="1015"/>
        <end position="1048"/>
    </location>
</feature>
<evidence type="ECO:0000256" key="4">
    <source>
        <dbReference type="SAM" id="Phobius"/>
    </source>
</evidence>
<proteinExistence type="predicted"/>
<dbReference type="Gene3D" id="3.10.250.10">
    <property type="entry name" value="SRCR-like domain"/>
    <property type="match status" value="9"/>
</dbReference>
<feature type="disulfide bond" evidence="2">
    <location>
        <begin position="788"/>
        <end position="798"/>
    </location>
</feature>
<dbReference type="SMART" id="SM00202">
    <property type="entry name" value="SR"/>
    <property type="match status" value="9"/>
</dbReference>
<dbReference type="InterPro" id="IPR001190">
    <property type="entry name" value="SRCR"/>
</dbReference>
<feature type="domain" description="SRCR" evidence="6">
    <location>
        <begin position="386"/>
        <end position="412"/>
    </location>
</feature>
<protein>
    <submittedName>
        <fullName evidence="7">C163B-like protein</fullName>
    </submittedName>
</protein>
<feature type="domain" description="SRCR" evidence="6">
    <location>
        <begin position="419"/>
        <end position="514"/>
    </location>
</feature>
<evidence type="ECO:0000256" key="3">
    <source>
        <dbReference type="SAM" id="MobiDB-lite"/>
    </source>
</evidence>
<dbReference type="Pfam" id="PF00530">
    <property type="entry name" value="SRCR"/>
    <property type="match status" value="7"/>
</dbReference>